<keyword evidence="2" id="KW-1185">Reference proteome</keyword>
<evidence type="ECO:0000313" key="2">
    <source>
        <dbReference type="Proteomes" id="UP000254337"/>
    </source>
</evidence>
<dbReference type="OrthoDB" id="3035633at2"/>
<dbReference type="RefSeq" id="WP_107196599.1">
    <property type="nucleotide sequence ID" value="NZ_CP029462.1"/>
</dbReference>
<protein>
    <submittedName>
        <fullName evidence="1">Uncharacterized protein</fullName>
    </submittedName>
</protein>
<dbReference type="Proteomes" id="UP000254337">
    <property type="component" value="Chromosome"/>
</dbReference>
<gene>
    <name evidence="1" type="ORF">DKB62_03680</name>
</gene>
<dbReference type="AlphaFoldDB" id="A0A346AXZ5"/>
<proteinExistence type="predicted"/>
<sequence>MERNLQSKITDIIEKSTIKDSELKKILTSTFSALSIYEDIVLQRVEKRVNNFFAAVQNDWSVVWNITTVLVKKNDIAKMAERGFQEIHVGNSLFGIADSMEYDAAFYQQECQFFLNCTYDKLSEICSRTYTGTICCDNDTREFTYSLVPHYRFIEQENLLFFLADMYHITKPVIYSPYARHAVDIRLENVDVQDLWQHHWPVNFRLEENGLKNVLLTEYCLMWNIEVEDSETGLPPLHQSQDTGGYEYFYEDTHAAAFIYPLAPCDEIRKGQDKIEIFCHEELEDIQYKKVSIHDVKGEEICFENKFRNERFDTAIPLRTRADITQVLSRFQHKNFSCEFCCVVKRNRENRKVILRYKRGHRYFANQNELYLTDLRYKPCCIVMFEGEGIFLTDYANYVLHFMEQHYPEFTWIGVTEREEV</sequence>
<organism evidence="1 2">
    <name type="scientific">Megasphaera stantonii</name>
    <dbReference type="NCBI Taxonomy" id="2144175"/>
    <lineage>
        <taxon>Bacteria</taxon>
        <taxon>Bacillati</taxon>
        <taxon>Bacillota</taxon>
        <taxon>Negativicutes</taxon>
        <taxon>Veillonellales</taxon>
        <taxon>Veillonellaceae</taxon>
        <taxon>Megasphaera</taxon>
    </lineage>
</organism>
<reference evidence="1 2" key="1">
    <citation type="submission" date="2018-05" db="EMBL/GenBank/DDBJ databases">
        <title>Complete genome sequence of Megasphaera sp. AJH120T, isolated from the ceca of a chicken.</title>
        <authorList>
            <person name="Maki J."/>
            <person name="Looft T."/>
        </authorList>
    </citation>
    <scope>NUCLEOTIDE SEQUENCE [LARGE SCALE GENOMIC DNA]</scope>
    <source>
        <strain evidence="1 2">AJH120</strain>
    </source>
</reference>
<accession>A0A346AXZ5</accession>
<dbReference type="KEGG" id="meg:DKB62_03680"/>
<dbReference type="EMBL" id="CP029462">
    <property type="protein sequence ID" value="AXL20738.1"/>
    <property type="molecule type" value="Genomic_DNA"/>
</dbReference>
<evidence type="ECO:0000313" key="1">
    <source>
        <dbReference type="EMBL" id="AXL20738.1"/>
    </source>
</evidence>
<name>A0A346AXZ5_9FIRM</name>